<accession>A0A977PK26</accession>
<dbReference type="KEGG" id="ipc:IPA_04750"/>
<sequence>MIVRYLGNDKFVISSKDLQIAVNHLDGEISIGLKDGEYTFCPKGLKCKNPVEGWVNWKHVSVLIAPKGLVFVDEKTSIGLWEFPPAIHVDFIISNVSKKEMMDKPYQDIRALQEGDIIDPFLAITYSKEQVHQMKLDDKWFELILKEEKVVEGRLYDEKRRRIRVGHIIEFKSVKNKRKIYCRVKRYVIYNNFKEMLENEGTERVLPGFSVEEAEKVYEGYYGLNAGPVVALSLELL</sequence>
<keyword evidence="3" id="KW-1185">Reference proteome</keyword>
<dbReference type="Proteomes" id="UP001063698">
    <property type="component" value="Chromosome"/>
</dbReference>
<dbReference type="InterPro" id="IPR015947">
    <property type="entry name" value="PUA-like_sf"/>
</dbReference>
<protein>
    <submittedName>
        <fullName evidence="2">Isomerase</fullName>
    </submittedName>
</protein>
<feature type="domain" description="ASCH" evidence="1">
    <location>
        <begin position="134"/>
        <end position="237"/>
    </location>
</feature>
<dbReference type="EMBL" id="CP006868">
    <property type="protein sequence ID" value="UXD21483.1"/>
    <property type="molecule type" value="Genomic_DNA"/>
</dbReference>
<dbReference type="GO" id="GO:0016853">
    <property type="term" value="F:isomerase activity"/>
    <property type="evidence" value="ECO:0007669"/>
    <property type="project" value="UniProtKB-KW"/>
</dbReference>
<dbReference type="InterPro" id="IPR007374">
    <property type="entry name" value="ASCH_domain"/>
</dbReference>
<reference evidence="2" key="1">
    <citation type="submission" date="2013-11" db="EMBL/GenBank/DDBJ databases">
        <title>Comparative genomics of Ignicoccus.</title>
        <authorList>
            <person name="Podar M."/>
        </authorList>
    </citation>
    <scope>NUCLEOTIDE SEQUENCE</scope>
    <source>
        <strain evidence="2">DSM 13166</strain>
    </source>
</reference>
<evidence type="ECO:0000313" key="3">
    <source>
        <dbReference type="Proteomes" id="UP001063698"/>
    </source>
</evidence>
<dbReference type="SMART" id="SM01022">
    <property type="entry name" value="ASCH"/>
    <property type="match status" value="1"/>
</dbReference>
<evidence type="ECO:0000259" key="1">
    <source>
        <dbReference type="SMART" id="SM01022"/>
    </source>
</evidence>
<dbReference type="AlphaFoldDB" id="A0A977PK26"/>
<dbReference type="Gene3D" id="2.30.130.30">
    <property type="entry name" value="Hypothetical protein"/>
    <property type="match status" value="1"/>
</dbReference>
<evidence type="ECO:0000313" key="2">
    <source>
        <dbReference type="EMBL" id="UXD21483.1"/>
    </source>
</evidence>
<gene>
    <name evidence="2" type="ORF">IPA_04750</name>
</gene>
<keyword evidence="2" id="KW-0413">Isomerase</keyword>
<dbReference type="SUPFAM" id="SSF88697">
    <property type="entry name" value="PUA domain-like"/>
    <property type="match status" value="1"/>
</dbReference>
<dbReference type="Pfam" id="PF04266">
    <property type="entry name" value="ASCH"/>
    <property type="match status" value="1"/>
</dbReference>
<organism evidence="2 3">
    <name type="scientific">Ignicoccus pacificus DSM 13166</name>
    <dbReference type="NCBI Taxonomy" id="940294"/>
    <lineage>
        <taxon>Archaea</taxon>
        <taxon>Thermoproteota</taxon>
        <taxon>Thermoprotei</taxon>
        <taxon>Desulfurococcales</taxon>
        <taxon>Desulfurococcaceae</taxon>
        <taxon>Ignicoccus</taxon>
    </lineage>
</organism>
<name>A0A977PK26_9CREN</name>
<proteinExistence type="predicted"/>